<organism evidence="2 3">
    <name type="scientific">Acrasis kona</name>
    <dbReference type="NCBI Taxonomy" id="1008807"/>
    <lineage>
        <taxon>Eukaryota</taxon>
        <taxon>Discoba</taxon>
        <taxon>Heterolobosea</taxon>
        <taxon>Tetramitia</taxon>
        <taxon>Eutetramitia</taxon>
        <taxon>Acrasidae</taxon>
        <taxon>Acrasis</taxon>
    </lineage>
</organism>
<evidence type="ECO:0000313" key="3">
    <source>
        <dbReference type="Proteomes" id="UP001431209"/>
    </source>
</evidence>
<evidence type="ECO:0000313" key="2">
    <source>
        <dbReference type="EMBL" id="KAL0478372.1"/>
    </source>
</evidence>
<keyword evidence="1" id="KW-1133">Transmembrane helix</keyword>
<sequence>MLKSILRRNARFPLLNLTKKWFVPTSSIYRKLSTQTFKPENTKNNQNEEQKDTGADEIKKKNDWIILSVMIAFFLSAAQYLTGDHFLSFLLDRIIEKAKLQTCDENDEWDIKYDKVEGCFLCGAMRFTGVKLKRKWVTARGTEKNSLTEHSINIDIESVGMNADMLSLVKSVFVDKKGDIFLSRISIKNLNGQLKTSIKSSVSPNLAVTNHDPPRYDVVVGDLTVLNSDLVVDLEHPNLSKSLHHEIKIKAFSENDFISSSTLFIKPMFGSSMSGLLDGLKFEVLCDGSKTAYKNVRVQLEDYPIQHVVDYYQFLCNSATEEGYSEILPAIQQKNAGIKMLLTEDVVNDVEVINFDVDIKIQDTNKKIQFYIPWDLLYKNGAWSNSENTQVLILFKIIQEMKNSSNN</sequence>
<gene>
    <name evidence="2" type="ORF">AKO1_008615</name>
</gene>
<comment type="caution">
    <text evidence="2">The sequence shown here is derived from an EMBL/GenBank/DDBJ whole genome shotgun (WGS) entry which is preliminary data.</text>
</comment>
<evidence type="ECO:0000256" key="1">
    <source>
        <dbReference type="SAM" id="Phobius"/>
    </source>
</evidence>
<dbReference type="AlphaFoldDB" id="A0AAW2YQH2"/>
<accession>A0AAW2YQH2</accession>
<keyword evidence="3" id="KW-1185">Reference proteome</keyword>
<dbReference type="EMBL" id="JAOPGA020000370">
    <property type="protein sequence ID" value="KAL0478372.1"/>
    <property type="molecule type" value="Genomic_DNA"/>
</dbReference>
<name>A0AAW2YQH2_9EUKA</name>
<dbReference type="Proteomes" id="UP001431209">
    <property type="component" value="Unassembled WGS sequence"/>
</dbReference>
<keyword evidence="1" id="KW-0472">Membrane</keyword>
<keyword evidence="1" id="KW-0812">Transmembrane</keyword>
<reference evidence="2 3" key="1">
    <citation type="submission" date="2024-03" db="EMBL/GenBank/DDBJ databases">
        <title>The Acrasis kona genome and developmental transcriptomes reveal deep origins of eukaryotic multicellular pathways.</title>
        <authorList>
            <person name="Sheikh S."/>
            <person name="Fu C.-J."/>
            <person name="Brown M.W."/>
            <person name="Baldauf S.L."/>
        </authorList>
    </citation>
    <scope>NUCLEOTIDE SEQUENCE [LARGE SCALE GENOMIC DNA]</scope>
    <source>
        <strain evidence="2 3">ATCC MYA-3509</strain>
    </source>
</reference>
<protein>
    <submittedName>
        <fullName evidence="2">Uncharacterized protein</fullName>
    </submittedName>
</protein>
<feature type="transmembrane region" description="Helical" evidence="1">
    <location>
        <begin position="64"/>
        <end position="81"/>
    </location>
</feature>
<proteinExistence type="predicted"/>